<dbReference type="Proteomes" id="UP001258088">
    <property type="component" value="Segment"/>
</dbReference>
<organism evidence="2 3">
    <name type="scientific">Pandanus badnavirus</name>
    <dbReference type="NCBI Taxonomy" id="2975548"/>
    <lineage>
        <taxon>Viruses</taxon>
        <taxon>Riboviria</taxon>
        <taxon>Pararnavirae</taxon>
        <taxon>Artverviricota</taxon>
        <taxon>Revtraviricetes</taxon>
        <taxon>Ortervirales</taxon>
        <taxon>Caulimoviridae</taxon>
        <taxon>Badnavirus</taxon>
    </lineage>
</organism>
<dbReference type="Pfam" id="PF07028">
    <property type="entry name" value="DUF1319"/>
    <property type="match status" value="1"/>
</dbReference>
<proteinExistence type="predicted"/>
<evidence type="ECO:0000313" key="2">
    <source>
        <dbReference type="EMBL" id="UVW45033.1"/>
    </source>
</evidence>
<evidence type="ECO:0000313" key="3">
    <source>
        <dbReference type="Proteomes" id="UP001258088"/>
    </source>
</evidence>
<protein>
    <submittedName>
        <fullName evidence="2">ORF1</fullName>
    </submittedName>
</protein>
<reference evidence="2" key="1">
    <citation type="submission" date="2021-10" db="EMBL/GenBank/DDBJ databases">
        <authorList>
            <person name="Alvarez-Quinto R."/>
            <person name="Grinstead S."/>
            <person name="Rott P."/>
            <person name="Mollov D."/>
        </authorList>
    </citation>
    <scope>NUCLEOTIDE SEQUENCE</scope>
    <source>
        <strain evidence="2">Florida</strain>
    </source>
</reference>
<dbReference type="EMBL" id="OK624603">
    <property type="protein sequence ID" value="UVW45033.1"/>
    <property type="molecule type" value="Genomic_DNA"/>
</dbReference>
<feature type="coiled-coil region" evidence="1">
    <location>
        <begin position="123"/>
        <end position="150"/>
    </location>
</feature>
<name>A0AAE9NV56_9VIRU</name>
<keyword evidence="1" id="KW-0175">Coiled coil</keyword>
<dbReference type="InterPro" id="IPR010746">
    <property type="entry name" value="CYMV_Orf1"/>
</dbReference>
<evidence type="ECO:0000256" key="1">
    <source>
        <dbReference type="SAM" id="Coils"/>
    </source>
</evidence>
<accession>A0AAE9NV56</accession>
<sequence>MSQKFEEAIKHWYENRNSQLEYLDLAIGTKPTISHLSHNLDTTFDRLSLFASISIKNFHSLREQSITQHKEVIQNLQNQQKFQKKLLEAVLSLQKELLLAKPLTSSDVETLVLKISEQPKLIETQAVNLIEELQKQLKKTEALVEKVFTHLTT</sequence>
<keyword evidence="3" id="KW-1185">Reference proteome</keyword>